<dbReference type="SUPFAM" id="SSF75005">
    <property type="entry name" value="Arabinanase/levansucrase/invertase"/>
    <property type="match status" value="1"/>
</dbReference>
<keyword evidence="4" id="KW-0119">Carbohydrate metabolism</keyword>
<protein>
    <submittedName>
        <fullName evidence="7">Beta-xylosidase</fullName>
    </submittedName>
</protein>
<proteinExistence type="inferred from homology"/>
<evidence type="ECO:0000313" key="8">
    <source>
        <dbReference type="Proteomes" id="UP000533637"/>
    </source>
</evidence>
<dbReference type="CDD" id="cd08991">
    <property type="entry name" value="GH43_HoAraf43-like"/>
    <property type="match status" value="1"/>
</dbReference>
<dbReference type="Gene3D" id="2.115.10.20">
    <property type="entry name" value="Glycosyl hydrolase domain, family 43"/>
    <property type="match status" value="1"/>
</dbReference>
<evidence type="ECO:0000256" key="3">
    <source>
        <dbReference type="ARBA" id="ARBA00022801"/>
    </source>
</evidence>
<evidence type="ECO:0000256" key="4">
    <source>
        <dbReference type="ARBA" id="ARBA00023277"/>
    </source>
</evidence>
<evidence type="ECO:0000313" key="7">
    <source>
        <dbReference type="EMBL" id="MBB4624251.1"/>
    </source>
</evidence>
<keyword evidence="2" id="KW-0624">Polysaccharide degradation</keyword>
<evidence type="ECO:0000256" key="6">
    <source>
        <dbReference type="RuleBase" id="RU361187"/>
    </source>
</evidence>
<evidence type="ECO:0000256" key="2">
    <source>
        <dbReference type="ARBA" id="ARBA00022651"/>
    </source>
</evidence>
<keyword evidence="2" id="KW-0858">Xylan degradation</keyword>
<dbReference type="InterPro" id="IPR006710">
    <property type="entry name" value="Glyco_hydro_43"/>
</dbReference>
<dbReference type="InterPro" id="IPR023296">
    <property type="entry name" value="Glyco_hydro_beta-prop_sf"/>
</dbReference>
<comment type="caution">
    <text evidence="7">The sequence shown here is derived from an EMBL/GenBank/DDBJ whole genome shotgun (WGS) entry which is preliminary data.</text>
</comment>
<dbReference type="InterPro" id="IPR052176">
    <property type="entry name" value="Glycosyl_Hydrlase_43_Enz"/>
</dbReference>
<organism evidence="7 8">
    <name type="scientific">Parabacteroides faecis</name>
    <dbReference type="NCBI Taxonomy" id="1217282"/>
    <lineage>
        <taxon>Bacteria</taxon>
        <taxon>Pseudomonadati</taxon>
        <taxon>Bacteroidota</taxon>
        <taxon>Bacteroidia</taxon>
        <taxon>Bacteroidales</taxon>
        <taxon>Tannerellaceae</taxon>
        <taxon>Parabacteroides</taxon>
    </lineage>
</organism>
<accession>A0ABR6KS40</accession>
<comment type="similarity">
    <text evidence="1 6">Belongs to the glycosyl hydrolase 43 family.</text>
</comment>
<evidence type="ECO:0000256" key="5">
    <source>
        <dbReference type="ARBA" id="ARBA00023295"/>
    </source>
</evidence>
<gene>
    <name evidence="7" type="ORF">GGQ57_004179</name>
</gene>
<dbReference type="PANTHER" id="PTHR43772">
    <property type="entry name" value="ENDO-1,4-BETA-XYLANASE"/>
    <property type="match status" value="1"/>
</dbReference>
<sequence length="365" mass="41140">MKHLLLCVLCLLAIVCIPVYGQGKYTNPLPVKFGDPYVLLASDGRYYMYGTGAGAVDGFCAYSSDNLIDWKPEGQVYRGNMAGSWATANFWAPEVYERKGKFYMFFSADWKENPTNELENFRIGIAVSDKPTGPFREMSDRPLFDPGYPVIDGNLLQDSDGRLYLYYSRCCYKHPVESEVASWAREKGMFNEIEESWIYGVELQPDLSGIIGEPVLILRPPVTNEDPQAEWESRSVTTGEVNRRWTEGSYIFKKGDIYYMMYSANYFGGKNYAVGYATSKNPLGPFVKSANNPVLEKNVEKGGIVTGTGHNSVTYSKDGKQMYCVYHGRTQNTGEERVVFIDKMGVDEKGNLYVEGPNTTLQEIH</sequence>
<keyword evidence="5 6" id="KW-0326">Glycosidase</keyword>
<evidence type="ECO:0000256" key="1">
    <source>
        <dbReference type="ARBA" id="ARBA00009865"/>
    </source>
</evidence>
<keyword evidence="8" id="KW-1185">Reference proteome</keyword>
<dbReference type="PANTHER" id="PTHR43772:SF2">
    <property type="entry name" value="PUTATIVE (AFU_ORTHOLOGUE AFUA_2G04480)-RELATED"/>
    <property type="match status" value="1"/>
</dbReference>
<keyword evidence="3 6" id="KW-0378">Hydrolase</keyword>
<name>A0ABR6KS40_9BACT</name>
<dbReference type="RefSeq" id="WP_183672001.1">
    <property type="nucleotide sequence ID" value="NZ_BMPB01000014.1"/>
</dbReference>
<dbReference type="EMBL" id="JACHOC010000009">
    <property type="protein sequence ID" value="MBB4624251.1"/>
    <property type="molecule type" value="Genomic_DNA"/>
</dbReference>
<dbReference type="Pfam" id="PF04616">
    <property type="entry name" value="Glyco_hydro_43"/>
    <property type="match status" value="1"/>
</dbReference>
<reference evidence="7 8" key="1">
    <citation type="submission" date="2020-08" db="EMBL/GenBank/DDBJ databases">
        <title>Genomic Encyclopedia of Type Strains, Phase IV (KMG-IV): sequencing the most valuable type-strain genomes for metagenomic binning, comparative biology and taxonomic classification.</title>
        <authorList>
            <person name="Goeker M."/>
        </authorList>
    </citation>
    <scope>NUCLEOTIDE SEQUENCE [LARGE SCALE GENOMIC DNA]</scope>
    <source>
        <strain evidence="7 8">DSM 102983</strain>
    </source>
</reference>
<dbReference type="Proteomes" id="UP000533637">
    <property type="component" value="Unassembled WGS sequence"/>
</dbReference>